<dbReference type="PANTHER" id="PTHR36503:SF2">
    <property type="entry name" value="BLR2408 PROTEIN"/>
    <property type="match status" value="1"/>
</dbReference>
<dbReference type="SUPFAM" id="SSF54593">
    <property type="entry name" value="Glyoxalase/Bleomycin resistance protein/Dihydroxybiphenyl dioxygenase"/>
    <property type="match status" value="1"/>
</dbReference>
<proteinExistence type="predicted"/>
<gene>
    <name evidence="2" type="ORF">PGB27_05780</name>
</gene>
<evidence type="ECO:0000313" key="2">
    <source>
        <dbReference type="EMBL" id="MDD7964856.1"/>
    </source>
</evidence>
<keyword evidence="3" id="KW-1185">Reference proteome</keyword>
<name>A0ABT5SPT7_9PSEU</name>
<reference evidence="2 3" key="1">
    <citation type="submission" date="2023-02" db="EMBL/GenBank/DDBJ databases">
        <title>Genome sequencing required for Actinomycetospora new species description.</title>
        <authorList>
            <person name="Saimee Y."/>
            <person name="Duangmal K."/>
        </authorList>
    </citation>
    <scope>NUCLEOTIDE SEQUENCE [LARGE SCALE GENOMIC DNA]</scope>
    <source>
        <strain evidence="2 3">DW7H6</strain>
    </source>
</reference>
<dbReference type="Gene3D" id="3.10.180.10">
    <property type="entry name" value="2,3-Dihydroxybiphenyl 1,2-Dioxygenase, domain 1"/>
    <property type="match status" value="1"/>
</dbReference>
<dbReference type="RefSeq" id="WP_274199386.1">
    <property type="nucleotide sequence ID" value="NZ_JAQZAO010000002.1"/>
</dbReference>
<sequence>MRSIFVNLPVADVATSRAFFGALGFTVNEQFSDDSTACLVIEQNVFAMLQTTERFGDFVVGEIADAQKTTEVLLALSADSREEVDRLKAAALAHGGGEWKEAQDHGFMYGCSFTDPDGHVWEVVWMDPAVASGEKDPS</sequence>
<protein>
    <submittedName>
        <fullName evidence="2">VOC family protein</fullName>
    </submittedName>
</protein>
<dbReference type="InterPro" id="IPR029068">
    <property type="entry name" value="Glyas_Bleomycin-R_OHBP_Dase"/>
</dbReference>
<feature type="domain" description="Glyoxalase/Bleomycin resistance-like N-terminal" evidence="1">
    <location>
        <begin position="2"/>
        <end position="41"/>
    </location>
</feature>
<accession>A0ABT5SPT7</accession>
<dbReference type="Proteomes" id="UP001300763">
    <property type="component" value="Unassembled WGS sequence"/>
</dbReference>
<organism evidence="2 3">
    <name type="scientific">Actinomycetospora lemnae</name>
    <dbReference type="NCBI Taxonomy" id="3019891"/>
    <lineage>
        <taxon>Bacteria</taxon>
        <taxon>Bacillati</taxon>
        <taxon>Actinomycetota</taxon>
        <taxon>Actinomycetes</taxon>
        <taxon>Pseudonocardiales</taxon>
        <taxon>Pseudonocardiaceae</taxon>
        <taxon>Actinomycetospora</taxon>
    </lineage>
</organism>
<dbReference type="InterPro" id="IPR053863">
    <property type="entry name" value="Glyoxy/Ble-like_N"/>
</dbReference>
<dbReference type="EMBL" id="JAQZAO010000002">
    <property type="protein sequence ID" value="MDD7964856.1"/>
    <property type="molecule type" value="Genomic_DNA"/>
</dbReference>
<dbReference type="Pfam" id="PF22677">
    <property type="entry name" value="Ble-like_N"/>
    <property type="match status" value="1"/>
</dbReference>
<dbReference type="PANTHER" id="PTHR36503">
    <property type="entry name" value="BLR2520 PROTEIN"/>
    <property type="match status" value="1"/>
</dbReference>
<evidence type="ECO:0000313" key="3">
    <source>
        <dbReference type="Proteomes" id="UP001300763"/>
    </source>
</evidence>
<comment type="caution">
    <text evidence="2">The sequence shown here is derived from an EMBL/GenBank/DDBJ whole genome shotgun (WGS) entry which is preliminary data.</text>
</comment>
<evidence type="ECO:0000259" key="1">
    <source>
        <dbReference type="Pfam" id="PF22677"/>
    </source>
</evidence>